<comment type="subcellular location">
    <subcellularLocation>
        <location evidence="1">Nucleus</location>
    </subcellularLocation>
</comment>
<accession>A0A6A7C7J1</accession>
<dbReference type="Proteomes" id="UP000799421">
    <property type="component" value="Unassembled WGS sequence"/>
</dbReference>
<reference evidence="11" key="1">
    <citation type="journal article" date="2020" name="Stud. Mycol.">
        <title>101 Dothideomycetes genomes: a test case for predicting lifestyles and emergence of pathogens.</title>
        <authorList>
            <person name="Haridas S."/>
            <person name="Albert R."/>
            <person name="Binder M."/>
            <person name="Bloem J."/>
            <person name="Labutti K."/>
            <person name="Salamov A."/>
            <person name="Andreopoulos B."/>
            <person name="Baker S."/>
            <person name="Barry K."/>
            <person name="Bills G."/>
            <person name="Bluhm B."/>
            <person name="Cannon C."/>
            <person name="Castanera R."/>
            <person name="Culley D."/>
            <person name="Daum C."/>
            <person name="Ezra D."/>
            <person name="Gonzalez J."/>
            <person name="Henrissat B."/>
            <person name="Kuo A."/>
            <person name="Liang C."/>
            <person name="Lipzen A."/>
            <person name="Lutzoni F."/>
            <person name="Magnuson J."/>
            <person name="Mondo S."/>
            <person name="Nolan M."/>
            <person name="Ohm R."/>
            <person name="Pangilinan J."/>
            <person name="Park H.-J."/>
            <person name="Ramirez L."/>
            <person name="Alfaro M."/>
            <person name="Sun H."/>
            <person name="Tritt A."/>
            <person name="Yoshinaga Y."/>
            <person name="Zwiers L.-H."/>
            <person name="Turgeon B."/>
            <person name="Goodwin S."/>
            <person name="Spatafora J."/>
            <person name="Crous P."/>
            <person name="Grigoriev I."/>
        </authorList>
    </citation>
    <scope>NUCLEOTIDE SEQUENCE</scope>
    <source>
        <strain evidence="11">CBS 480.64</strain>
    </source>
</reference>
<dbReference type="PROSITE" id="PS51061">
    <property type="entry name" value="R3H"/>
    <property type="match status" value="1"/>
</dbReference>
<dbReference type="SMART" id="SM00438">
    <property type="entry name" value="ZnF_NFX"/>
    <property type="match status" value="9"/>
</dbReference>
<evidence type="ECO:0000313" key="12">
    <source>
        <dbReference type="Proteomes" id="UP000799421"/>
    </source>
</evidence>
<dbReference type="InterPro" id="IPR036867">
    <property type="entry name" value="R3H_dom_sf"/>
</dbReference>
<keyword evidence="3" id="KW-0479">Metal-binding</keyword>
<sequence>MEIARKSKVWACHDCWTVFHLSCIKKWSSNNDSTETSNGSRWRCPGCNLPQDVLPSAYLCWCGKEVEPRAPTGIPPHSCGQTCGRQRAKKCPHACDLTCHAGPCPPCPFMGPTQACFCGKHQFTKRCSETDYYGGWACGDVCGKKLSCGDHSCAALCHDGTCEPCAGRVPAKCYCGHASKDILCSERSDPRESRRETASGVESWIGTFNCGQVCGRLFDCGKHRCQKRCHSQTSIPSYCPRSPNVITHCPCGKTPLKSLTDTPRETCSDPIPNCSKPCKKKLPCGHECPEICHTGPCVLCMRTVEVKCRCGRTTNEIICHEGQVDQPRCDRVCRTLMSCGRHNCEQRCCTGESQARERLKRKSRAFGNAARALDNDFEAEHICTRPCGRQLKCGSHVCQELCHKGACPTCREAIFDEISCHCGRTVLQPPLPCGTKVPHCSHPCRRRKPCGHTQTAHNCHSDDEGCPKCAFLVPKSCMCGKQVLPNQPCWLPSARCGNQCDKTLSCGYHRCRRLCHSPGDCEDSKNSKCTQPCGKQKRICGHPDTKPCHAPFPCNESDPCTSKITITCSCDSLKQEIKCNASVQTPSNFSKTLPCTDECARLERRRKLAAALNIDPATHIEGGNHIPYSNDTMDLYTSQPKFSETQEREFRVFAADAAEKRLRFKPMKRQERAFIHSLAEDFGFEAESMDPEPHRHVMIWKTARFVAAPSKTVAEAVRIRTLQDAGVLSDQQKQQAAIPPGEKGYVGEDWNAFLLEEPRFALTINEICEAVGTEGWGFEVSCLPSGAFVIKTEGRSANEVGALAPVLEERVDAAGLGRLRVCVVDKKTGELVSSTSPSAFKPAAEFASAMQGRMKGWSQVAGRKAAQGSGAVSETEAEAEKEKVTFRKRGERKVVDWEKVEDDWTDVEV</sequence>
<evidence type="ECO:0000256" key="5">
    <source>
        <dbReference type="ARBA" id="ARBA00022771"/>
    </source>
</evidence>
<evidence type="ECO:0000313" key="11">
    <source>
        <dbReference type="EMBL" id="KAF2863546.1"/>
    </source>
</evidence>
<proteinExistence type="inferred from homology"/>
<keyword evidence="5" id="KW-0863">Zinc-finger</keyword>
<evidence type="ECO:0000256" key="3">
    <source>
        <dbReference type="ARBA" id="ARBA00022723"/>
    </source>
</evidence>
<dbReference type="AlphaFoldDB" id="A0A6A7C7J1"/>
<dbReference type="PANTHER" id="PTHR12360:SF12">
    <property type="entry name" value="TRANSCRIPTIONAL REPRESSOR NF-X1"/>
    <property type="match status" value="1"/>
</dbReference>
<dbReference type="FunFam" id="3.30.1370.50:FF:000006">
    <property type="entry name" value="NF-X1 finger transcription factor"/>
    <property type="match status" value="1"/>
</dbReference>
<name>A0A6A7C7J1_9PEZI</name>
<keyword evidence="12" id="KW-1185">Reference proteome</keyword>
<evidence type="ECO:0000259" key="10">
    <source>
        <dbReference type="PROSITE" id="PS51061"/>
    </source>
</evidence>
<dbReference type="GO" id="GO:0008270">
    <property type="term" value="F:zinc ion binding"/>
    <property type="evidence" value="ECO:0007669"/>
    <property type="project" value="UniProtKB-KW"/>
</dbReference>
<dbReference type="InterPro" id="IPR000967">
    <property type="entry name" value="Znf_NFX1"/>
</dbReference>
<dbReference type="Pfam" id="PF01422">
    <property type="entry name" value="zf-NF-X1"/>
    <property type="match status" value="7"/>
</dbReference>
<evidence type="ECO:0000256" key="1">
    <source>
        <dbReference type="ARBA" id="ARBA00004123"/>
    </source>
</evidence>
<evidence type="ECO:0000256" key="6">
    <source>
        <dbReference type="ARBA" id="ARBA00022833"/>
    </source>
</evidence>
<organism evidence="11 12">
    <name type="scientific">Piedraia hortae CBS 480.64</name>
    <dbReference type="NCBI Taxonomy" id="1314780"/>
    <lineage>
        <taxon>Eukaryota</taxon>
        <taxon>Fungi</taxon>
        <taxon>Dikarya</taxon>
        <taxon>Ascomycota</taxon>
        <taxon>Pezizomycotina</taxon>
        <taxon>Dothideomycetes</taxon>
        <taxon>Dothideomycetidae</taxon>
        <taxon>Capnodiales</taxon>
        <taxon>Piedraiaceae</taxon>
        <taxon>Piedraia</taxon>
    </lineage>
</organism>
<keyword evidence="4" id="KW-0677">Repeat</keyword>
<evidence type="ECO:0000256" key="2">
    <source>
        <dbReference type="ARBA" id="ARBA00007269"/>
    </source>
</evidence>
<dbReference type="SUPFAM" id="SSF82708">
    <property type="entry name" value="R3H domain"/>
    <property type="match status" value="1"/>
</dbReference>
<protein>
    <recommendedName>
        <fullName evidence="10">R3H domain-containing protein</fullName>
    </recommendedName>
</protein>
<evidence type="ECO:0000256" key="8">
    <source>
        <dbReference type="ARBA" id="ARBA00023163"/>
    </source>
</evidence>
<dbReference type="CDD" id="cd06008">
    <property type="entry name" value="NF-X1-zinc-finger"/>
    <property type="match status" value="5"/>
</dbReference>
<dbReference type="InterPro" id="IPR034078">
    <property type="entry name" value="NFX1_fam"/>
</dbReference>
<gene>
    <name evidence="11" type="ORF">K470DRAFT_254841</name>
</gene>
<dbReference type="Pfam" id="PF01424">
    <property type="entry name" value="R3H"/>
    <property type="match status" value="1"/>
</dbReference>
<dbReference type="GO" id="GO:0000981">
    <property type="term" value="F:DNA-binding transcription factor activity, RNA polymerase II-specific"/>
    <property type="evidence" value="ECO:0007669"/>
    <property type="project" value="TreeGrafter"/>
</dbReference>
<dbReference type="InterPro" id="IPR001374">
    <property type="entry name" value="R3H_dom"/>
</dbReference>
<dbReference type="GO" id="GO:0000977">
    <property type="term" value="F:RNA polymerase II transcription regulatory region sequence-specific DNA binding"/>
    <property type="evidence" value="ECO:0007669"/>
    <property type="project" value="TreeGrafter"/>
</dbReference>
<keyword evidence="9" id="KW-0539">Nucleus</keyword>
<feature type="domain" description="R3H" evidence="10">
    <location>
        <begin position="640"/>
        <end position="703"/>
    </location>
</feature>
<evidence type="ECO:0000256" key="4">
    <source>
        <dbReference type="ARBA" id="ARBA00022737"/>
    </source>
</evidence>
<keyword evidence="8" id="KW-0804">Transcription</keyword>
<dbReference type="SMART" id="SM00393">
    <property type="entry name" value="R3H"/>
    <property type="match status" value="1"/>
</dbReference>
<dbReference type="GO" id="GO:0005634">
    <property type="term" value="C:nucleus"/>
    <property type="evidence" value="ECO:0007669"/>
    <property type="project" value="UniProtKB-SubCell"/>
</dbReference>
<evidence type="ECO:0000256" key="7">
    <source>
        <dbReference type="ARBA" id="ARBA00023015"/>
    </source>
</evidence>
<dbReference type="GO" id="GO:0000122">
    <property type="term" value="P:negative regulation of transcription by RNA polymerase II"/>
    <property type="evidence" value="ECO:0007669"/>
    <property type="project" value="TreeGrafter"/>
</dbReference>
<dbReference type="PANTHER" id="PTHR12360">
    <property type="entry name" value="NUCLEAR TRANSCRIPTION FACTOR, X-BOX BINDING 1 NFX1"/>
    <property type="match status" value="1"/>
</dbReference>
<dbReference type="EMBL" id="MU005960">
    <property type="protein sequence ID" value="KAF2863546.1"/>
    <property type="molecule type" value="Genomic_DNA"/>
</dbReference>
<comment type="similarity">
    <text evidence="2">Belongs to the NFX1 family.</text>
</comment>
<dbReference type="OrthoDB" id="6512771at2759"/>
<dbReference type="Gene3D" id="3.30.1370.50">
    <property type="entry name" value="R3H-like domain"/>
    <property type="match status" value="1"/>
</dbReference>
<evidence type="ECO:0000256" key="9">
    <source>
        <dbReference type="ARBA" id="ARBA00023242"/>
    </source>
</evidence>
<keyword evidence="6" id="KW-0862">Zinc</keyword>
<keyword evidence="7" id="KW-0805">Transcription regulation</keyword>